<protein>
    <recommendedName>
        <fullName evidence="13">Cation/H+ exchanger transmembrane domain-containing protein</fullName>
    </recommendedName>
</protein>
<feature type="transmembrane region" description="Helical" evidence="12">
    <location>
        <begin position="391"/>
        <end position="411"/>
    </location>
</feature>
<evidence type="ECO:0000256" key="6">
    <source>
        <dbReference type="ARBA" id="ARBA00022692"/>
    </source>
</evidence>
<dbReference type="PANTHER" id="PTHR10110">
    <property type="entry name" value="SODIUM/HYDROGEN EXCHANGER"/>
    <property type="match status" value="1"/>
</dbReference>
<feature type="transmembrane region" description="Helical" evidence="12">
    <location>
        <begin position="6"/>
        <end position="24"/>
    </location>
</feature>
<comment type="subcellular location">
    <subcellularLocation>
        <location evidence="1">Cell membrane</location>
        <topology evidence="1">Multi-pass membrane protein</topology>
    </subcellularLocation>
</comment>
<dbReference type="PANTHER" id="PTHR10110:SF195">
    <property type="entry name" value="NA(+)_H(+) ANTIPORTER NHAS2"/>
    <property type="match status" value="1"/>
</dbReference>
<evidence type="ECO:0000256" key="10">
    <source>
        <dbReference type="ARBA" id="ARBA00023136"/>
    </source>
</evidence>
<feature type="transmembrane region" description="Helical" evidence="12">
    <location>
        <begin position="129"/>
        <end position="151"/>
    </location>
</feature>
<feature type="transmembrane region" description="Helical" evidence="12">
    <location>
        <begin position="172"/>
        <end position="193"/>
    </location>
</feature>
<dbReference type="HOGENOM" id="CLU_005912_8_1_5"/>
<comment type="similarity">
    <text evidence="2">Belongs to the monovalent cation:proton antiporter 1 (CPA1) transporter (TC 2.A.36) family.</text>
</comment>
<evidence type="ECO:0000256" key="2">
    <source>
        <dbReference type="ARBA" id="ARBA00007367"/>
    </source>
</evidence>
<evidence type="ECO:0000259" key="13">
    <source>
        <dbReference type="Pfam" id="PF00999"/>
    </source>
</evidence>
<keyword evidence="9" id="KW-0406">Ion transport</keyword>
<evidence type="ECO:0000256" key="1">
    <source>
        <dbReference type="ARBA" id="ARBA00004651"/>
    </source>
</evidence>
<proteinExistence type="inferred from homology"/>
<evidence type="ECO:0000313" key="15">
    <source>
        <dbReference type="Proteomes" id="UP000031521"/>
    </source>
</evidence>
<evidence type="ECO:0000313" key="14">
    <source>
        <dbReference type="EMBL" id="AJE46437.1"/>
    </source>
</evidence>
<feature type="domain" description="Cation/H+ exchanger transmembrane" evidence="13">
    <location>
        <begin position="14"/>
        <end position="413"/>
    </location>
</feature>
<keyword evidence="5" id="KW-1003">Cell membrane</keyword>
<evidence type="ECO:0000256" key="8">
    <source>
        <dbReference type="ARBA" id="ARBA00023053"/>
    </source>
</evidence>
<dbReference type="OrthoDB" id="9774146at2"/>
<dbReference type="GO" id="GO:0005886">
    <property type="term" value="C:plasma membrane"/>
    <property type="evidence" value="ECO:0007669"/>
    <property type="project" value="UniProtKB-SubCell"/>
</dbReference>
<keyword evidence="11" id="KW-0739">Sodium transport</keyword>
<feature type="transmembrane region" description="Helical" evidence="12">
    <location>
        <begin position="258"/>
        <end position="278"/>
    </location>
</feature>
<feature type="transmembrane region" description="Helical" evidence="12">
    <location>
        <begin position="31"/>
        <end position="52"/>
    </location>
</feature>
<evidence type="ECO:0000256" key="7">
    <source>
        <dbReference type="ARBA" id="ARBA00022989"/>
    </source>
</evidence>
<dbReference type="AlphaFoldDB" id="A0A0B5E1U4"/>
<dbReference type="GO" id="GO:0051453">
    <property type="term" value="P:regulation of intracellular pH"/>
    <property type="evidence" value="ECO:0007669"/>
    <property type="project" value="TreeGrafter"/>
</dbReference>
<accession>A0A0B5E1U4</accession>
<keyword evidence="10 12" id="KW-0472">Membrane</keyword>
<dbReference type="Pfam" id="PF00999">
    <property type="entry name" value="Na_H_Exchanger"/>
    <property type="match status" value="1"/>
</dbReference>
<dbReference type="InterPro" id="IPR006153">
    <property type="entry name" value="Cation/H_exchanger_TM"/>
</dbReference>
<dbReference type="GO" id="GO:0098719">
    <property type="term" value="P:sodium ion import across plasma membrane"/>
    <property type="evidence" value="ECO:0007669"/>
    <property type="project" value="TreeGrafter"/>
</dbReference>
<feature type="transmembrane region" description="Helical" evidence="12">
    <location>
        <begin position="72"/>
        <end position="89"/>
    </location>
</feature>
<dbReference type="KEGG" id="cid:P73_1722"/>
<dbReference type="Gene3D" id="6.10.140.1330">
    <property type="match status" value="1"/>
</dbReference>
<keyword evidence="7 12" id="KW-1133">Transmembrane helix</keyword>
<dbReference type="GO" id="GO:0015386">
    <property type="term" value="F:potassium:proton antiporter activity"/>
    <property type="evidence" value="ECO:0007669"/>
    <property type="project" value="TreeGrafter"/>
</dbReference>
<keyword evidence="15" id="KW-1185">Reference proteome</keyword>
<gene>
    <name evidence="14" type="ORF">P73_1722</name>
</gene>
<feature type="transmembrane region" description="Helical" evidence="12">
    <location>
        <begin position="359"/>
        <end position="379"/>
    </location>
</feature>
<evidence type="ECO:0000256" key="5">
    <source>
        <dbReference type="ARBA" id="ARBA00022475"/>
    </source>
</evidence>
<dbReference type="EMBL" id="CP004393">
    <property type="protein sequence ID" value="AJE46437.1"/>
    <property type="molecule type" value="Genomic_DNA"/>
</dbReference>
<dbReference type="STRING" id="1208324.P73_1722"/>
<feature type="transmembrane region" description="Helical" evidence="12">
    <location>
        <begin position="205"/>
        <end position="226"/>
    </location>
</feature>
<evidence type="ECO:0000256" key="9">
    <source>
        <dbReference type="ARBA" id="ARBA00023065"/>
    </source>
</evidence>
<evidence type="ECO:0000256" key="12">
    <source>
        <dbReference type="SAM" id="Phobius"/>
    </source>
</evidence>
<keyword evidence="6 12" id="KW-0812">Transmembrane</keyword>
<dbReference type="RefSeq" id="WP_043869317.1">
    <property type="nucleotide sequence ID" value="NZ_CP004393.1"/>
</dbReference>
<reference evidence="14 15" key="1">
    <citation type="journal article" date="2014" name="Int. J. Syst. Evol. Microbiol.">
        <title>Celeribacter indicus sp. nov., a polycyclic aromatic hydrocarbon-degrading bacterium from deep-sea sediment and reclassification of Huaishuia halophila as Celeribacter halophilus comb. nov.</title>
        <authorList>
            <person name="Lai Q."/>
            <person name="Cao J."/>
            <person name="Yuan J."/>
            <person name="Li F."/>
            <person name="Shao Z."/>
        </authorList>
    </citation>
    <scope>NUCLEOTIDE SEQUENCE [LARGE SCALE GENOMIC DNA]</scope>
    <source>
        <strain evidence="14">P73</strain>
    </source>
</reference>
<feature type="transmembrane region" description="Helical" evidence="12">
    <location>
        <begin position="324"/>
        <end position="347"/>
    </location>
</feature>
<organism evidence="14 15">
    <name type="scientific">Celeribacter indicus</name>
    <dbReference type="NCBI Taxonomy" id="1208324"/>
    <lineage>
        <taxon>Bacteria</taxon>
        <taxon>Pseudomonadati</taxon>
        <taxon>Pseudomonadota</taxon>
        <taxon>Alphaproteobacteria</taxon>
        <taxon>Rhodobacterales</taxon>
        <taxon>Roseobacteraceae</taxon>
        <taxon>Celeribacter</taxon>
    </lineage>
</organism>
<dbReference type="InterPro" id="IPR018422">
    <property type="entry name" value="Cation/H_exchanger_CPA1"/>
</dbReference>
<dbReference type="Proteomes" id="UP000031521">
    <property type="component" value="Chromosome"/>
</dbReference>
<feature type="transmembrane region" description="Helical" evidence="12">
    <location>
        <begin position="299"/>
        <end position="318"/>
    </location>
</feature>
<keyword evidence="8" id="KW-0915">Sodium</keyword>
<feature type="transmembrane region" description="Helical" evidence="12">
    <location>
        <begin position="101"/>
        <end position="123"/>
    </location>
</feature>
<evidence type="ECO:0000256" key="4">
    <source>
        <dbReference type="ARBA" id="ARBA00022449"/>
    </source>
</evidence>
<evidence type="ECO:0000256" key="3">
    <source>
        <dbReference type="ARBA" id="ARBA00022448"/>
    </source>
</evidence>
<sequence>MSLLQITSLLIVLAGMFGAFNYLFLRLPAAIGILVVALIASLTVIGLDAIWPGSRVEETIRAQVVAFDFSDTLLEGMLGLLLFAGALHVKTSDLRANWPPVFLMATLGVGLSTAVVGVGFSWLTGMPLLIALTFGALISPTDPVAVLGVLRQADLPKSLETKIAGESLFNDGVGYVVYLVLVGLAFGAAGHGGEAHEAGTTVESALLLFAKEALGGALLGLVLGWLTFRVMRLIDDYALEVLITLGLAFGGYELAVALGISAPIMAVCAGLLIGDVGAKYGMSEQTRRYVDAFWKMVDEILNAILFLMIGFEVFAVAFDLSSVIAGALAVLLSLVARLTAVAIPVTMLKPFRSFTPGTIPIMTWGGLKGGISVALALALPDNEWKPLILTATYIVVVFSIIVQGLTVAPLARKLSREQELNL</sequence>
<dbReference type="GO" id="GO:0015385">
    <property type="term" value="F:sodium:proton antiporter activity"/>
    <property type="evidence" value="ECO:0007669"/>
    <property type="project" value="InterPro"/>
</dbReference>
<name>A0A0B5E1U4_9RHOB</name>
<evidence type="ECO:0000256" key="11">
    <source>
        <dbReference type="ARBA" id="ARBA00023201"/>
    </source>
</evidence>
<keyword evidence="3" id="KW-0813">Transport</keyword>
<keyword evidence="4" id="KW-0050">Antiport</keyword>